<dbReference type="SUPFAM" id="SSF103481">
    <property type="entry name" value="Multidrug resistance efflux transporter EmrE"/>
    <property type="match status" value="2"/>
</dbReference>
<feature type="transmembrane region" description="Helical" evidence="7">
    <location>
        <begin position="162"/>
        <end position="180"/>
    </location>
</feature>
<dbReference type="eggNOG" id="KOG4510">
    <property type="taxonomic scope" value="Eukaryota"/>
</dbReference>
<dbReference type="PANTHER" id="PTHR22911:SF6">
    <property type="entry name" value="SOLUTE CARRIER FAMILY 35 MEMBER G1"/>
    <property type="match status" value="1"/>
</dbReference>
<dbReference type="InterPro" id="IPR000620">
    <property type="entry name" value="EamA_dom"/>
</dbReference>
<evidence type="ECO:0000256" key="6">
    <source>
        <dbReference type="SAM" id="MobiDB-lite"/>
    </source>
</evidence>
<comment type="similarity">
    <text evidence="2">Belongs to the drug/metabolite transporter (DMT) superfamily. Plant drug/metabolite exporter (P-DME) (TC 2.A.7.4) family.</text>
</comment>
<feature type="compositionally biased region" description="Basic and acidic residues" evidence="6">
    <location>
        <begin position="8"/>
        <end position="25"/>
    </location>
</feature>
<dbReference type="EMBL" id="GG663735">
    <property type="protein sequence ID" value="EEH60528.1"/>
    <property type="molecule type" value="Genomic_DNA"/>
</dbReference>
<feature type="transmembrane region" description="Helical" evidence="7">
    <location>
        <begin position="135"/>
        <end position="156"/>
    </location>
</feature>
<feature type="domain" description="EamA" evidence="8">
    <location>
        <begin position="72"/>
        <end position="203"/>
    </location>
</feature>
<reference evidence="9 10" key="1">
    <citation type="journal article" date="2009" name="Science">
        <title>Green evolution and dynamic adaptations revealed by genomes of the marine picoeukaryotes Micromonas.</title>
        <authorList>
            <person name="Worden A.Z."/>
            <person name="Lee J.H."/>
            <person name="Mock T."/>
            <person name="Rouze P."/>
            <person name="Simmons M.P."/>
            <person name="Aerts A.L."/>
            <person name="Allen A.E."/>
            <person name="Cuvelier M.L."/>
            <person name="Derelle E."/>
            <person name="Everett M.V."/>
            <person name="Foulon E."/>
            <person name="Grimwood J."/>
            <person name="Gundlach H."/>
            <person name="Henrissat B."/>
            <person name="Napoli C."/>
            <person name="McDonald S.M."/>
            <person name="Parker M.S."/>
            <person name="Rombauts S."/>
            <person name="Salamov A."/>
            <person name="Von Dassow P."/>
            <person name="Badger J.H."/>
            <person name="Coutinho P.M."/>
            <person name="Demir E."/>
            <person name="Dubchak I."/>
            <person name="Gentemann C."/>
            <person name="Eikrem W."/>
            <person name="Gready J.E."/>
            <person name="John U."/>
            <person name="Lanier W."/>
            <person name="Lindquist E.A."/>
            <person name="Lucas S."/>
            <person name="Mayer K.F."/>
            <person name="Moreau H."/>
            <person name="Not F."/>
            <person name="Otillar R."/>
            <person name="Panaud O."/>
            <person name="Pangilinan J."/>
            <person name="Paulsen I."/>
            <person name="Piegu B."/>
            <person name="Poliakov A."/>
            <person name="Robbens S."/>
            <person name="Schmutz J."/>
            <person name="Toulza E."/>
            <person name="Wyss T."/>
            <person name="Zelensky A."/>
            <person name="Zhou K."/>
            <person name="Armbrust E.V."/>
            <person name="Bhattacharya D."/>
            <person name="Goodenough U.W."/>
            <person name="Van de Peer Y."/>
            <person name="Grigoriev I.V."/>
        </authorList>
    </citation>
    <scope>NUCLEOTIDE SEQUENCE [LARGE SCALE GENOMIC DNA]</scope>
    <source>
        <strain evidence="9 10">CCMP1545</strain>
    </source>
</reference>
<evidence type="ECO:0000256" key="3">
    <source>
        <dbReference type="ARBA" id="ARBA00022692"/>
    </source>
</evidence>
<evidence type="ECO:0000256" key="4">
    <source>
        <dbReference type="ARBA" id="ARBA00022989"/>
    </source>
</evidence>
<keyword evidence="5 7" id="KW-0472">Membrane</keyword>
<feature type="region of interest" description="Disordered" evidence="6">
    <location>
        <begin position="1"/>
        <end position="65"/>
    </location>
</feature>
<feature type="domain" description="EamA" evidence="8">
    <location>
        <begin position="274"/>
        <end position="386"/>
    </location>
</feature>
<dbReference type="AlphaFoldDB" id="C1MJA0"/>
<gene>
    <name evidence="9" type="ORF">MICPUCDRAFT_50864</name>
</gene>
<evidence type="ECO:0000259" key="8">
    <source>
        <dbReference type="Pfam" id="PF00892"/>
    </source>
</evidence>
<evidence type="ECO:0000256" key="1">
    <source>
        <dbReference type="ARBA" id="ARBA00004141"/>
    </source>
</evidence>
<feature type="transmembrane region" description="Helical" evidence="7">
    <location>
        <begin position="375"/>
        <end position="392"/>
    </location>
</feature>
<dbReference type="OMA" id="APIGSCY"/>
<sequence length="409" mass="41645">MGADGDDGDGRRPSSVELVPARDAEDASGDEDEESAPLVPTRGGGGGGGDGDGDGDGVPEEARGSLSPRARGMAIYLLGVFFASLTALSVRLMHDAGVPVDVVLLLRAIAGLALCALGLRARAVEHPLGRRRGVLVARGVVGMAAIYCFFATAAYLPLADASVPSFVSPLVTTIGAAAVLRERVPAIVWAAFPVCGVGALLVIQPSFLFGSDARSLRAVGVGFGAAQALFGGASKLFIRVLSGGLNARGGGTHSHSQSRSRSEAFAAAAPGNIQKEHPLTIMLYTNAVCLVGMSLLVMTTPSAPHIHKSTATGAYLMFLWISCTLTGFGGQLCVTAALGLTSASSVMPMHYTSAVYAAGAGYFILGETIGWTEGFGIALVMAGSFAASAAAYREGEEEKKKTAAAAAVK</sequence>
<feature type="transmembrane region" description="Helical" evidence="7">
    <location>
        <begin position="351"/>
        <end position="369"/>
    </location>
</feature>
<feature type="transmembrane region" description="Helical" evidence="7">
    <location>
        <begin position="187"/>
        <end position="207"/>
    </location>
</feature>
<accession>C1MJA0</accession>
<dbReference type="KEGG" id="mpp:MICPUCDRAFT_50864"/>
<dbReference type="Pfam" id="PF00892">
    <property type="entry name" value="EamA"/>
    <property type="match status" value="2"/>
</dbReference>
<dbReference type="RefSeq" id="XP_003055276.1">
    <property type="nucleotide sequence ID" value="XM_003055230.1"/>
</dbReference>
<feature type="compositionally biased region" description="Acidic residues" evidence="6">
    <location>
        <begin position="26"/>
        <end position="35"/>
    </location>
</feature>
<organism evidence="10">
    <name type="scientific">Micromonas pusilla (strain CCMP1545)</name>
    <name type="common">Picoplanktonic green alga</name>
    <dbReference type="NCBI Taxonomy" id="564608"/>
    <lineage>
        <taxon>Eukaryota</taxon>
        <taxon>Viridiplantae</taxon>
        <taxon>Chlorophyta</taxon>
        <taxon>Mamiellophyceae</taxon>
        <taxon>Mamiellales</taxon>
        <taxon>Mamiellaceae</taxon>
        <taxon>Micromonas</taxon>
    </lineage>
</organism>
<keyword evidence="10" id="KW-1185">Reference proteome</keyword>
<feature type="transmembrane region" description="Helical" evidence="7">
    <location>
        <begin position="219"/>
        <end position="238"/>
    </location>
</feature>
<protein>
    <submittedName>
        <fullName evidence="9">Drug/Metabolite transporter superfamily</fullName>
    </submittedName>
</protein>
<evidence type="ECO:0000313" key="10">
    <source>
        <dbReference type="Proteomes" id="UP000001876"/>
    </source>
</evidence>
<feature type="transmembrane region" description="Helical" evidence="7">
    <location>
        <begin position="104"/>
        <end position="123"/>
    </location>
</feature>
<dbReference type="GO" id="GO:0016020">
    <property type="term" value="C:membrane"/>
    <property type="evidence" value="ECO:0007669"/>
    <property type="project" value="UniProtKB-SubCell"/>
</dbReference>
<dbReference type="GeneID" id="9681100"/>
<keyword evidence="4 7" id="KW-1133">Transmembrane helix</keyword>
<feature type="transmembrane region" description="Helical" evidence="7">
    <location>
        <begin position="281"/>
        <end position="303"/>
    </location>
</feature>
<name>C1MJA0_MICPC</name>
<keyword evidence="3 7" id="KW-0812">Transmembrane</keyword>
<evidence type="ECO:0000256" key="5">
    <source>
        <dbReference type="ARBA" id="ARBA00023136"/>
    </source>
</evidence>
<evidence type="ECO:0000256" key="2">
    <source>
        <dbReference type="ARBA" id="ARBA00007635"/>
    </source>
</evidence>
<evidence type="ECO:0000313" key="9">
    <source>
        <dbReference type="EMBL" id="EEH60528.1"/>
    </source>
</evidence>
<dbReference type="InterPro" id="IPR037185">
    <property type="entry name" value="EmrE-like"/>
</dbReference>
<dbReference type="PANTHER" id="PTHR22911">
    <property type="entry name" value="ACYL-MALONYL CONDENSING ENZYME-RELATED"/>
    <property type="match status" value="1"/>
</dbReference>
<feature type="transmembrane region" description="Helical" evidence="7">
    <location>
        <begin position="73"/>
        <end position="92"/>
    </location>
</feature>
<evidence type="ECO:0000256" key="7">
    <source>
        <dbReference type="SAM" id="Phobius"/>
    </source>
</evidence>
<dbReference type="OrthoDB" id="306876at2759"/>
<proteinExistence type="inferred from homology"/>
<comment type="subcellular location">
    <subcellularLocation>
        <location evidence="1">Membrane</location>
        <topology evidence="1">Multi-pass membrane protein</topology>
    </subcellularLocation>
</comment>
<feature type="transmembrane region" description="Helical" evidence="7">
    <location>
        <begin position="315"/>
        <end position="339"/>
    </location>
</feature>
<dbReference type="Proteomes" id="UP000001876">
    <property type="component" value="Unassembled WGS sequence"/>
</dbReference>